<keyword evidence="4" id="KW-0572">Peptidoglycan-anchor</keyword>
<protein>
    <submittedName>
        <fullName evidence="8">LPXTG cell wall anchor domain-containing protein</fullName>
    </submittedName>
</protein>
<feature type="region of interest" description="Disordered" evidence="5">
    <location>
        <begin position="120"/>
        <end position="158"/>
    </location>
</feature>
<evidence type="ECO:0000256" key="1">
    <source>
        <dbReference type="ARBA" id="ARBA00022512"/>
    </source>
</evidence>
<feature type="compositionally biased region" description="Low complexity" evidence="5">
    <location>
        <begin position="380"/>
        <end position="422"/>
    </location>
</feature>
<keyword evidence="1" id="KW-0134">Cell wall</keyword>
<dbReference type="RefSeq" id="WP_289586040.1">
    <property type="nucleotide sequence ID" value="NZ_JAUDDW010000012.1"/>
</dbReference>
<dbReference type="Gene3D" id="3.10.20.470">
    <property type="match status" value="1"/>
</dbReference>
<evidence type="ECO:0000313" key="8">
    <source>
        <dbReference type="EMBL" id="MDM8266416.1"/>
    </source>
</evidence>
<evidence type="ECO:0000256" key="2">
    <source>
        <dbReference type="ARBA" id="ARBA00022525"/>
    </source>
</evidence>
<feature type="compositionally biased region" description="Polar residues" evidence="5">
    <location>
        <begin position="471"/>
        <end position="489"/>
    </location>
</feature>
<dbReference type="InterPro" id="IPR041495">
    <property type="entry name" value="Mub_B2"/>
</dbReference>
<name>A0ABT7UXI2_9LACO</name>
<evidence type="ECO:0000256" key="3">
    <source>
        <dbReference type="ARBA" id="ARBA00022729"/>
    </source>
</evidence>
<dbReference type="EMBL" id="JAUDDW010000012">
    <property type="protein sequence ID" value="MDM8266416.1"/>
    <property type="molecule type" value="Genomic_DNA"/>
</dbReference>
<gene>
    <name evidence="8" type="ORF">QUW44_04460</name>
</gene>
<evidence type="ECO:0000256" key="6">
    <source>
        <dbReference type="SAM" id="Phobius"/>
    </source>
</evidence>
<dbReference type="PROSITE" id="PS50847">
    <property type="entry name" value="GRAM_POS_ANCHORING"/>
    <property type="match status" value="1"/>
</dbReference>
<keyword evidence="9" id="KW-1185">Reference proteome</keyword>
<feature type="compositionally biased region" description="Polar residues" evidence="5">
    <location>
        <begin position="361"/>
        <end position="379"/>
    </location>
</feature>
<dbReference type="Pfam" id="PF17966">
    <property type="entry name" value="Muc_B2"/>
    <property type="match status" value="2"/>
</dbReference>
<feature type="domain" description="Gram-positive cocci surface proteins LPxTG" evidence="7">
    <location>
        <begin position="486"/>
        <end position="521"/>
    </location>
</feature>
<dbReference type="Pfam" id="PF00746">
    <property type="entry name" value="Gram_pos_anchor"/>
    <property type="match status" value="1"/>
</dbReference>
<sequence>MNKTITWAIHYTGTGENIPKDVQQPVNFTQSGVIDKVTGQWIKPLTWSATKQDVAEVRTPVINGYHVTNVDKDSQDNANVDKVTLHNDDNSYTVTVTYAPNGKIIPVDPNCKPIPNVPTPQYPTDPTDPTKVTPDEPVPTVPGMNPETPTVMPKNPGKDTEVTYNVPTKDEGVVNVIVTDTTTGQNLTDYSWASGTQKTVTKVDFDKPGTIKKLEDAGYKVTNPDVTVPGEVTKGTTNVVIKVEHQIVPVTPDKPGNGLKNTDLTKTVTKTVHYVGVGDQTPTDKTTQLHFTGTAYYDAVTGKWTDANGHELKDQTKNITWTAKDGNKFAAVATPTVDGYTAKVQDGYDDGNGNVKELSNIEPTSGNIDVTVTYSKNGQPTTPTNPENPNTPTNPEKPTDNPNGPETPVNPGTPTNSNTSNGQSAPVYPGTSTSTGLNTPTSPTSPMNLANSGATSATVQPLANSGAGYAMSNNQHTATAQGGTSLPQTGNNDAVSAAALGLMGLAAATGLGLGVAKKRHE</sequence>
<evidence type="ECO:0000256" key="4">
    <source>
        <dbReference type="ARBA" id="ARBA00023088"/>
    </source>
</evidence>
<dbReference type="NCBIfam" id="TIGR01167">
    <property type="entry name" value="LPXTG_anchor"/>
    <property type="match status" value="1"/>
</dbReference>
<dbReference type="Gene3D" id="2.60.40.4300">
    <property type="match status" value="2"/>
</dbReference>
<reference evidence="9" key="1">
    <citation type="submission" date="2023-06" db="EMBL/GenBank/DDBJ databases">
        <title>Identification and characterization of horizontal gene transfer across gut microbiota members of farm animals based on homology search.</title>
        <authorList>
            <person name="Zeman M."/>
            <person name="Kubasova T."/>
            <person name="Jahodarova E."/>
            <person name="Nykrynova M."/>
            <person name="Rychlik I."/>
        </authorList>
    </citation>
    <scope>NUCLEOTIDE SEQUENCE [LARGE SCALE GENOMIC DNA]</scope>
    <source>
        <strain evidence="9">161_Gplus</strain>
    </source>
</reference>
<feature type="transmembrane region" description="Helical" evidence="6">
    <location>
        <begin position="494"/>
        <end position="516"/>
    </location>
</feature>
<feature type="compositionally biased region" description="Polar residues" evidence="5">
    <location>
        <begin position="430"/>
        <end position="463"/>
    </location>
</feature>
<evidence type="ECO:0000313" key="9">
    <source>
        <dbReference type="Proteomes" id="UP001529343"/>
    </source>
</evidence>
<dbReference type="InterPro" id="IPR019931">
    <property type="entry name" value="LPXTG_anchor"/>
</dbReference>
<proteinExistence type="predicted"/>
<comment type="caution">
    <text evidence="8">The sequence shown here is derived from an EMBL/GenBank/DDBJ whole genome shotgun (WGS) entry which is preliminary data.</text>
</comment>
<feature type="region of interest" description="Disordered" evidence="5">
    <location>
        <begin position="345"/>
        <end position="489"/>
    </location>
</feature>
<keyword evidence="6" id="KW-0472">Membrane</keyword>
<keyword evidence="3" id="KW-0732">Signal</keyword>
<dbReference type="Proteomes" id="UP001529343">
    <property type="component" value="Unassembled WGS sequence"/>
</dbReference>
<evidence type="ECO:0000259" key="7">
    <source>
        <dbReference type="PROSITE" id="PS50847"/>
    </source>
</evidence>
<evidence type="ECO:0000256" key="5">
    <source>
        <dbReference type="SAM" id="MobiDB-lite"/>
    </source>
</evidence>
<keyword evidence="2" id="KW-0964">Secreted</keyword>
<accession>A0ABT7UXI2</accession>
<keyword evidence="6" id="KW-1133">Transmembrane helix</keyword>
<keyword evidence="6" id="KW-0812">Transmembrane</keyword>
<organism evidence="8 9">
    <name type="scientific">Limosilactobacillus pontis</name>
    <dbReference type="NCBI Taxonomy" id="35787"/>
    <lineage>
        <taxon>Bacteria</taxon>
        <taxon>Bacillati</taxon>
        <taxon>Bacillota</taxon>
        <taxon>Bacilli</taxon>
        <taxon>Lactobacillales</taxon>
        <taxon>Lactobacillaceae</taxon>
        <taxon>Limosilactobacillus</taxon>
    </lineage>
</organism>